<keyword evidence="2" id="KW-0472">Membrane</keyword>
<evidence type="ECO:0000256" key="1">
    <source>
        <dbReference type="SAM" id="MobiDB-lite"/>
    </source>
</evidence>
<reference evidence="4" key="1">
    <citation type="submission" date="2021-01" db="EMBL/GenBank/DDBJ databases">
        <authorList>
            <person name="Corre E."/>
            <person name="Pelletier E."/>
            <person name="Niang G."/>
            <person name="Scheremetjew M."/>
            <person name="Finn R."/>
            <person name="Kale V."/>
            <person name="Holt S."/>
            <person name="Cochrane G."/>
            <person name="Meng A."/>
            <person name="Brown T."/>
            <person name="Cohen L."/>
        </authorList>
    </citation>
    <scope>NUCLEOTIDE SEQUENCE</scope>
    <source>
        <strain evidence="4">Pbaha01</strain>
    </source>
</reference>
<proteinExistence type="predicted"/>
<keyword evidence="3" id="KW-0732">Signal</keyword>
<feature type="chain" id="PRO_5030622459" evidence="3">
    <location>
        <begin position="23"/>
        <end position="352"/>
    </location>
</feature>
<feature type="region of interest" description="Disordered" evidence="1">
    <location>
        <begin position="266"/>
        <end position="288"/>
    </location>
</feature>
<organism evidence="4">
    <name type="scientific">Pyrodinium bahamense</name>
    <dbReference type="NCBI Taxonomy" id="73915"/>
    <lineage>
        <taxon>Eukaryota</taxon>
        <taxon>Sar</taxon>
        <taxon>Alveolata</taxon>
        <taxon>Dinophyceae</taxon>
        <taxon>Gonyaulacales</taxon>
        <taxon>Pyrocystaceae</taxon>
        <taxon>Pyrodinium</taxon>
    </lineage>
</organism>
<protein>
    <submittedName>
        <fullName evidence="4">Uncharacterized protein</fullName>
    </submittedName>
</protein>
<keyword evidence="2" id="KW-0812">Transmembrane</keyword>
<name>A0A7R9ZX71_9DINO</name>
<evidence type="ECO:0000256" key="2">
    <source>
        <dbReference type="SAM" id="Phobius"/>
    </source>
</evidence>
<dbReference type="EMBL" id="HBEG01003843">
    <property type="protein sequence ID" value="CAD8346516.1"/>
    <property type="molecule type" value="Transcribed_RNA"/>
</dbReference>
<evidence type="ECO:0000313" key="4">
    <source>
        <dbReference type="EMBL" id="CAD8346516.1"/>
    </source>
</evidence>
<gene>
    <name evidence="4" type="ORF">PBAH0796_LOCUS2254</name>
</gene>
<keyword evidence="2" id="KW-1133">Transmembrane helix</keyword>
<sequence>MQLHLRLHAVVLARLMCGAASSRPLSSGGDMHGVALQHKGDAVSNAWARFQSHISLTPREDDADPRIGRALQLEAEPWHPPADAACLRDTGGPCSADWCNASRGPTSCESSKCMCQPPFCAGPFGRCSPSPNTEVNPGSALGLAAAARDFEGDWLEPSTGERVRLRVRAFANGTSEKAYLLATSDGRMLSCGTCEQCSLRVFDQHAVGAPTSTFRLTFGPAHKLADAELPLPLLLEPVGHPGCRVTVTQVAAAVAAAGSARGPAELRHAAAAGSKAPQPLARRAPSEARPAHDEESCMWIKLAIAVVFLLLVVCVASSYIVSSMDISKGPRLLLWLQEEMDGDGGHVAGPGP</sequence>
<feature type="signal peptide" evidence="3">
    <location>
        <begin position="1"/>
        <end position="22"/>
    </location>
</feature>
<accession>A0A7R9ZX71</accession>
<evidence type="ECO:0000256" key="3">
    <source>
        <dbReference type="SAM" id="SignalP"/>
    </source>
</evidence>
<dbReference type="AlphaFoldDB" id="A0A7R9ZX71"/>
<feature type="transmembrane region" description="Helical" evidence="2">
    <location>
        <begin position="298"/>
        <end position="321"/>
    </location>
</feature>